<comment type="subcellular location">
    <subcellularLocation>
        <location evidence="1">Membrane</location>
    </subcellularLocation>
</comment>
<accession>A0AAU9WKV0</accession>
<dbReference type="InterPro" id="IPR008972">
    <property type="entry name" value="Cupredoxin"/>
</dbReference>
<feature type="region of interest" description="Disordered" evidence="7">
    <location>
        <begin position="245"/>
        <end position="280"/>
    </location>
</feature>
<dbReference type="GO" id="GO:0048013">
    <property type="term" value="P:ephrin receptor signaling pathway"/>
    <property type="evidence" value="ECO:0007669"/>
    <property type="project" value="TreeGrafter"/>
</dbReference>
<dbReference type="SMART" id="SM00209">
    <property type="entry name" value="TSP1"/>
    <property type="match status" value="1"/>
</dbReference>
<feature type="compositionally biased region" description="Basic and acidic residues" evidence="7">
    <location>
        <begin position="270"/>
        <end position="280"/>
    </location>
</feature>
<dbReference type="PANTHER" id="PTHR11304">
    <property type="entry name" value="EPHRIN"/>
    <property type="match status" value="1"/>
</dbReference>
<keyword evidence="8" id="KW-0812">Transmembrane</keyword>
<feature type="transmembrane region" description="Helical" evidence="8">
    <location>
        <begin position="288"/>
        <end position="312"/>
    </location>
</feature>
<dbReference type="Pfam" id="PF00812">
    <property type="entry name" value="Ephrin"/>
    <property type="match status" value="1"/>
</dbReference>
<feature type="signal peptide" evidence="9">
    <location>
        <begin position="1"/>
        <end position="29"/>
    </location>
</feature>
<reference evidence="11 12" key="1">
    <citation type="submission" date="2022-05" db="EMBL/GenBank/DDBJ databases">
        <authorList>
            <consortium name="Genoscope - CEA"/>
            <person name="William W."/>
        </authorList>
    </citation>
    <scope>NUCLEOTIDE SEQUENCE [LARGE SCALE GENOMIC DNA]</scope>
</reference>
<keyword evidence="2 9" id="KW-0732">Signal</keyword>
<keyword evidence="8" id="KW-1133">Transmembrane helix</keyword>
<dbReference type="GO" id="GO:0046875">
    <property type="term" value="F:ephrin receptor binding"/>
    <property type="evidence" value="ECO:0007669"/>
    <property type="project" value="TreeGrafter"/>
</dbReference>
<dbReference type="PROSITE" id="PS50092">
    <property type="entry name" value="TSP1"/>
    <property type="match status" value="1"/>
</dbReference>
<organism evidence="11 12">
    <name type="scientific">Pocillopora meandrina</name>
    <dbReference type="NCBI Taxonomy" id="46732"/>
    <lineage>
        <taxon>Eukaryota</taxon>
        <taxon>Metazoa</taxon>
        <taxon>Cnidaria</taxon>
        <taxon>Anthozoa</taxon>
        <taxon>Hexacorallia</taxon>
        <taxon>Scleractinia</taxon>
        <taxon>Astrocoeniina</taxon>
        <taxon>Pocilloporidae</taxon>
        <taxon>Pocillopora</taxon>
    </lineage>
</organism>
<dbReference type="EMBL" id="CALNXJ010000016">
    <property type="protein sequence ID" value="CAH3117513.1"/>
    <property type="molecule type" value="Genomic_DNA"/>
</dbReference>
<evidence type="ECO:0000313" key="12">
    <source>
        <dbReference type="Proteomes" id="UP001159428"/>
    </source>
</evidence>
<protein>
    <recommendedName>
        <fullName evidence="10">Ephrin RBD domain-containing protein</fullName>
    </recommendedName>
</protein>
<evidence type="ECO:0000256" key="7">
    <source>
        <dbReference type="SAM" id="MobiDB-lite"/>
    </source>
</evidence>
<dbReference type="InterPro" id="IPR000884">
    <property type="entry name" value="TSP1_rpt"/>
</dbReference>
<evidence type="ECO:0000256" key="8">
    <source>
        <dbReference type="SAM" id="Phobius"/>
    </source>
</evidence>
<feature type="chain" id="PRO_5043572193" description="Ephrin RBD domain-containing protein" evidence="9">
    <location>
        <begin position="30"/>
        <end position="357"/>
    </location>
</feature>
<feature type="domain" description="Ephrin RBD" evidence="10">
    <location>
        <begin position="30"/>
        <end position="171"/>
    </location>
</feature>
<sequence>MPLAPMESCGHRLTIICFCYCLLVTGSVAEILPSILWNSENPFFNNLHERTRNVMEFDQLSIICPTLVDYPIKRTTTYLKDLLYENVYMVDKKGYDNCNATGGLSVLSCNDPVGHIYYRVVFQPHTVNPNDPKFEKGKEYYFISTASGSQSSLTNTQGGHCNSGMKMKIYVCESSSDPKCPNGNSVVNGGWSDWSECSNGLQRRKCNKPAPASGGLPCVGDEQRACSTEAAQVLCKGHSCTNPTLEGQTSTSLDPTVEGQTSTTPGLPSRENRTGDNSGDKLELNRGLFVGICLSIFIFGIFIGGIIAILVCRVSRRKSKTNAHITRAPSKLTGFSRPTSLVSTLSTVSESAQMVKT</sequence>
<evidence type="ECO:0000256" key="4">
    <source>
        <dbReference type="ARBA" id="ARBA00023157"/>
    </source>
</evidence>
<keyword evidence="5" id="KW-0325">Glycoprotein</keyword>
<keyword evidence="3 8" id="KW-0472">Membrane</keyword>
<name>A0AAU9WKV0_9CNID</name>
<comment type="similarity">
    <text evidence="6">Belongs to the ephrin family.</text>
</comment>
<evidence type="ECO:0000256" key="3">
    <source>
        <dbReference type="ARBA" id="ARBA00023136"/>
    </source>
</evidence>
<evidence type="ECO:0000256" key="5">
    <source>
        <dbReference type="ARBA" id="ARBA00023180"/>
    </source>
</evidence>
<dbReference type="GO" id="GO:0007411">
    <property type="term" value="P:axon guidance"/>
    <property type="evidence" value="ECO:0007669"/>
    <property type="project" value="TreeGrafter"/>
</dbReference>
<keyword evidence="12" id="KW-1185">Reference proteome</keyword>
<dbReference type="Gene3D" id="2.60.40.420">
    <property type="entry name" value="Cupredoxins - blue copper proteins"/>
    <property type="match status" value="1"/>
</dbReference>
<evidence type="ECO:0000313" key="11">
    <source>
        <dbReference type="EMBL" id="CAH3117513.1"/>
    </source>
</evidence>
<evidence type="ECO:0000256" key="9">
    <source>
        <dbReference type="SAM" id="SignalP"/>
    </source>
</evidence>
<gene>
    <name evidence="11" type="ORF">PMEA_00007530</name>
</gene>
<dbReference type="Proteomes" id="UP001159428">
    <property type="component" value="Unassembled WGS sequence"/>
</dbReference>
<dbReference type="AlphaFoldDB" id="A0AAU9WKV0"/>
<dbReference type="InterPro" id="IPR001799">
    <property type="entry name" value="Ephrin_RBD"/>
</dbReference>
<dbReference type="PANTHER" id="PTHR11304:SF29">
    <property type="entry name" value="EPHRIN"/>
    <property type="match status" value="1"/>
</dbReference>
<evidence type="ECO:0000256" key="2">
    <source>
        <dbReference type="ARBA" id="ARBA00022729"/>
    </source>
</evidence>
<dbReference type="InterPro" id="IPR031328">
    <property type="entry name" value="Ephrin"/>
</dbReference>
<feature type="compositionally biased region" description="Polar residues" evidence="7">
    <location>
        <begin position="245"/>
        <end position="266"/>
    </location>
</feature>
<comment type="caution">
    <text evidence="11">The sequence shown here is derived from an EMBL/GenBank/DDBJ whole genome shotgun (WGS) entry which is preliminary data.</text>
</comment>
<dbReference type="SUPFAM" id="SSF49503">
    <property type="entry name" value="Cupredoxins"/>
    <property type="match status" value="1"/>
</dbReference>
<dbReference type="GO" id="GO:0005886">
    <property type="term" value="C:plasma membrane"/>
    <property type="evidence" value="ECO:0007669"/>
    <property type="project" value="TreeGrafter"/>
</dbReference>
<keyword evidence="4" id="KW-1015">Disulfide bond</keyword>
<evidence type="ECO:0000256" key="6">
    <source>
        <dbReference type="PROSITE-ProRule" id="PRU00884"/>
    </source>
</evidence>
<evidence type="ECO:0000259" key="10">
    <source>
        <dbReference type="PROSITE" id="PS51551"/>
    </source>
</evidence>
<comment type="caution">
    <text evidence="6">Lacks conserved residue(s) required for the propagation of feature annotation.</text>
</comment>
<dbReference type="PROSITE" id="PS51551">
    <property type="entry name" value="EPHRIN_RBD_2"/>
    <property type="match status" value="1"/>
</dbReference>
<proteinExistence type="inferred from homology"/>
<evidence type="ECO:0000256" key="1">
    <source>
        <dbReference type="ARBA" id="ARBA00004370"/>
    </source>
</evidence>